<evidence type="ECO:0000313" key="3">
    <source>
        <dbReference type="Proteomes" id="UP000594459"/>
    </source>
</evidence>
<dbReference type="Gene3D" id="3.30.10.10">
    <property type="entry name" value="Trypsin Inhibitor V, subunit A"/>
    <property type="match status" value="1"/>
</dbReference>
<reference evidence="2 3" key="1">
    <citation type="submission" date="2020-11" db="EMBL/GenBank/DDBJ databases">
        <title>The genome sequence of Erythrobacter sp. 6D36.</title>
        <authorList>
            <person name="Liu Y."/>
        </authorList>
    </citation>
    <scope>NUCLEOTIDE SEQUENCE [LARGE SCALE GENOMIC DNA]</scope>
    <source>
        <strain evidence="2 3">6D36</strain>
    </source>
</reference>
<dbReference type="Pfam" id="PF11720">
    <property type="entry name" value="Inhibitor_I78"/>
    <property type="match status" value="1"/>
</dbReference>
<evidence type="ECO:0000313" key="2">
    <source>
        <dbReference type="EMBL" id="QPC99182.1"/>
    </source>
</evidence>
<dbReference type="AlphaFoldDB" id="A0A7S8IUZ1"/>
<proteinExistence type="predicted"/>
<dbReference type="Proteomes" id="UP000594459">
    <property type="component" value="Chromosome"/>
</dbReference>
<dbReference type="RefSeq" id="WP_200982315.1">
    <property type="nucleotide sequence ID" value="NZ_CP064654.1"/>
</dbReference>
<evidence type="ECO:0008006" key="4">
    <source>
        <dbReference type="Google" id="ProtNLM"/>
    </source>
</evidence>
<keyword evidence="3" id="KW-1185">Reference proteome</keyword>
<protein>
    <recommendedName>
        <fullName evidence="4">Peptidase inhibitor I78 family protein</fullName>
    </recommendedName>
</protein>
<dbReference type="EMBL" id="CP064654">
    <property type="protein sequence ID" value="QPC99182.1"/>
    <property type="molecule type" value="Genomic_DNA"/>
</dbReference>
<gene>
    <name evidence="2" type="ORF">IRL76_00935</name>
</gene>
<accession>A0A7S8IUZ1</accession>
<name>A0A7S8IUZ1_9SPHN</name>
<dbReference type="KEGG" id="qso:IRL76_00935"/>
<evidence type="ECO:0000256" key="1">
    <source>
        <dbReference type="SAM" id="MobiDB-lite"/>
    </source>
</evidence>
<dbReference type="InterPro" id="IPR021719">
    <property type="entry name" value="Prot_inh_I78"/>
</dbReference>
<feature type="region of interest" description="Disordered" evidence="1">
    <location>
        <begin position="1"/>
        <end position="20"/>
    </location>
</feature>
<sequence>MSVTACAPRHSSLTERAAAEGACDARPAQVHVGQQASQEIAQRIQDVTRARIFEWIEPDMIVTTAFSPWRVRVTLNGEGRITAITCG</sequence>
<organism evidence="2 3">
    <name type="scientific">Qipengyuania soli</name>
    <dbReference type="NCBI Taxonomy" id="2782568"/>
    <lineage>
        <taxon>Bacteria</taxon>
        <taxon>Pseudomonadati</taxon>
        <taxon>Pseudomonadota</taxon>
        <taxon>Alphaproteobacteria</taxon>
        <taxon>Sphingomonadales</taxon>
        <taxon>Erythrobacteraceae</taxon>
        <taxon>Qipengyuania</taxon>
    </lineage>
</organism>